<evidence type="ECO:0000313" key="2">
    <source>
        <dbReference type="Proteomes" id="UP001066276"/>
    </source>
</evidence>
<dbReference type="InterPro" id="IPR004244">
    <property type="entry name" value="Transposase_22"/>
</dbReference>
<gene>
    <name evidence="1" type="ORF">NDU88_006356</name>
</gene>
<accession>A0AAV7MFI1</accession>
<sequence>MGKIPEKVAMAEMHIKGLLATINHLEEQFRSLTKKSSVMDAKLEDQEGRSRRNNVRVVGVPEGMEGPSADLFVEDLVLNKLETTGAVPCSKTGDPAKYHTARILNYRDQNAMLQAARSFGDLKQDNAIIRFFLDFSLHVQHQQKNFEEVKKVLRAMELKYMMLFQPDCERSSNREITSSPDSPAYNLNRERGGRCLSHIED</sequence>
<dbReference type="PANTHER" id="PTHR11505">
    <property type="entry name" value="L1 TRANSPOSABLE ELEMENT-RELATED"/>
    <property type="match status" value="1"/>
</dbReference>
<dbReference type="Proteomes" id="UP001066276">
    <property type="component" value="Chromosome 10"/>
</dbReference>
<dbReference type="AlphaFoldDB" id="A0AAV7MFI1"/>
<keyword evidence="2" id="KW-1185">Reference proteome</keyword>
<reference evidence="1" key="1">
    <citation type="journal article" date="2022" name="bioRxiv">
        <title>Sequencing and chromosome-scale assembly of the giantPleurodeles waltlgenome.</title>
        <authorList>
            <person name="Brown T."/>
            <person name="Elewa A."/>
            <person name="Iarovenko S."/>
            <person name="Subramanian E."/>
            <person name="Araus A.J."/>
            <person name="Petzold A."/>
            <person name="Susuki M."/>
            <person name="Suzuki K.-i.T."/>
            <person name="Hayashi T."/>
            <person name="Toyoda A."/>
            <person name="Oliveira C."/>
            <person name="Osipova E."/>
            <person name="Leigh N.D."/>
            <person name="Simon A."/>
            <person name="Yun M.H."/>
        </authorList>
    </citation>
    <scope>NUCLEOTIDE SEQUENCE</scope>
    <source>
        <strain evidence="1">20211129_DDA</strain>
        <tissue evidence="1">Liver</tissue>
    </source>
</reference>
<protein>
    <submittedName>
        <fullName evidence="1">Uncharacterized protein</fullName>
    </submittedName>
</protein>
<evidence type="ECO:0000313" key="1">
    <source>
        <dbReference type="EMBL" id="KAJ1101284.1"/>
    </source>
</evidence>
<organism evidence="1 2">
    <name type="scientific">Pleurodeles waltl</name>
    <name type="common">Iberian ribbed newt</name>
    <dbReference type="NCBI Taxonomy" id="8319"/>
    <lineage>
        <taxon>Eukaryota</taxon>
        <taxon>Metazoa</taxon>
        <taxon>Chordata</taxon>
        <taxon>Craniata</taxon>
        <taxon>Vertebrata</taxon>
        <taxon>Euteleostomi</taxon>
        <taxon>Amphibia</taxon>
        <taxon>Batrachia</taxon>
        <taxon>Caudata</taxon>
        <taxon>Salamandroidea</taxon>
        <taxon>Salamandridae</taxon>
        <taxon>Pleurodelinae</taxon>
        <taxon>Pleurodeles</taxon>
    </lineage>
</organism>
<name>A0AAV7MFI1_PLEWA</name>
<dbReference type="EMBL" id="JANPWB010000014">
    <property type="protein sequence ID" value="KAJ1101284.1"/>
    <property type="molecule type" value="Genomic_DNA"/>
</dbReference>
<proteinExistence type="predicted"/>
<dbReference type="Gene3D" id="3.30.250.20">
    <property type="entry name" value="L1 transposable element, C-terminal domain"/>
    <property type="match status" value="1"/>
</dbReference>
<dbReference type="InterPro" id="IPR042566">
    <property type="entry name" value="L1_C"/>
</dbReference>
<comment type="caution">
    <text evidence="1">The sequence shown here is derived from an EMBL/GenBank/DDBJ whole genome shotgun (WGS) entry which is preliminary data.</text>
</comment>